<feature type="domain" description="Nitrite/Sulfite reductase ferredoxin-like" evidence="9">
    <location>
        <begin position="69"/>
        <end position="127"/>
    </location>
</feature>
<dbReference type="InterPro" id="IPR051329">
    <property type="entry name" value="NIR_SIR_4Fe-4S"/>
</dbReference>
<dbReference type="Proteomes" id="UP000245137">
    <property type="component" value="Unassembled WGS sequence"/>
</dbReference>
<keyword evidence="3" id="KW-0349">Heme</keyword>
<dbReference type="GO" id="GO:0046872">
    <property type="term" value="F:metal ion binding"/>
    <property type="evidence" value="ECO:0007669"/>
    <property type="project" value="UniProtKB-KW"/>
</dbReference>
<evidence type="ECO:0000256" key="7">
    <source>
        <dbReference type="ARBA" id="ARBA00023014"/>
    </source>
</evidence>
<dbReference type="SUPFAM" id="SSF56014">
    <property type="entry name" value="Nitrite and sulphite reductase 4Fe-4S domain-like"/>
    <property type="match status" value="2"/>
</dbReference>
<evidence type="ECO:0000256" key="5">
    <source>
        <dbReference type="ARBA" id="ARBA00023002"/>
    </source>
</evidence>
<evidence type="ECO:0000256" key="2">
    <source>
        <dbReference type="ARBA" id="ARBA00022485"/>
    </source>
</evidence>
<feature type="domain" description="Nitrite/sulphite reductase 4Fe-4S" evidence="8">
    <location>
        <begin position="136"/>
        <end position="288"/>
    </location>
</feature>
<sequence length="574" mass="63303">MTAHDPALPPRPNSAPTIYAYDEYDRAFVRERVAEFRGQVERRLAGALTEEEFRPFRLMNGLYLQLHAYMLRVAIPYGSLTSRQMRQLAYIADKWDKGYGHFTTRQNLQYNWPKLVDVPDILEALADVDMHAIQTSGNCIRNVTADHFAGVAADELEDPRPTAEFLRQWSSAHAEFSFLPRKFKIAVSGAEHDRAAIKIHDIGLRIVKNAEGEIGYEVIVGGGLGRTPFVGKLLREFLPRAQLLAYLEAILRVYNRFGRRDNKYKARIKILVHETGLDEIRAQVEAEFAAMDRAPFAYDAQELERVVAAFAPPAYEALPAHSDGFEKAKAENAEFAAFAAVNVAPHKVPGYAIVTVSLKPIGGIPGDATSAQMRALADATDTYGFGELRVSHEQNIILPHVKRDDLFALWRDLSAAGLATANAGLISDIISCPGLDYCSLATARSIPIAQAISERFADLERQRLIGKLGIKISGCINACGHHHVGAIGILGLEKKGVESYQITLGGDPTLSASIGELLGPGVSAEEVPDVIESLVQFYLAERRDGEAFIDTWRRLGHKRFKESARREGEDGSGI</sequence>
<evidence type="ECO:0000259" key="8">
    <source>
        <dbReference type="Pfam" id="PF01077"/>
    </source>
</evidence>
<keyword evidence="7" id="KW-0411">Iron-sulfur</keyword>
<evidence type="ECO:0000256" key="4">
    <source>
        <dbReference type="ARBA" id="ARBA00022723"/>
    </source>
</evidence>
<keyword evidence="11" id="KW-1185">Reference proteome</keyword>
<dbReference type="PANTHER" id="PTHR32439">
    <property type="entry name" value="FERREDOXIN--NITRITE REDUCTASE, CHLOROPLASTIC"/>
    <property type="match status" value="1"/>
</dbReference>
<dbReference type="InterPro" id="IPR005117">
    <property type="entry name" value="NiRdtase/SiRdtase_haem-b_fer"/>
</dbReference>
<dbReference type="GO" id="GO:0016491">
    <property type="term" value="F:oxidoreductase activity"/>
    <property type="evidence" value="ECO:0007669"/>
    <property type="project" value="UniProtKB-KW"/>
</dbReference>
<keyword evidence="4" id="KW-0479">Metal-binding</keyword>
<feature type="domain" description="Nitrite/sulphite reductase 4Fe-4S" evidence="8">
    <location>
        <begin position="428"/>
        <end position="564"/>
    </location>
</feature>
<dbReference type="Pfam" id="PF03460">
    <property type="entry name" value="NIR_SIR_ferr"/>
    <property type="match status" value="2"/>
</dbReference>
<comment type="caution">
    <text evidence="10">The sequence shown here is derived from an EMBL/GenBank/DDBJ whole genome shotgun (WGS) entry which is preliminary data.</text>
</comment>
<dbReference type="InterPro" id="IPR006067">
    <property type="entry name" value="NO2/SO3_Rdtase_4Fe4S_dom"/>
</dbReference>
<dbReference type="EMBL" id="PUIV01000012">
    <property type="protein sequence ID" value="PWB94014.1"/>
    <property type="molecule type" value="Genomic_DNA"/>
</dbReference>
<keyword evidence="2" id="KW-0004">4Fe-4S</keyword>
<name>A0A2U1SQX0_METSR</name>
<evidence type="ECO:0000256" key="1">
    <source>
        <dbReference type="ARBA" id="ARBA00010429"/>
    </source>
</evidence>
<dbReference type="OrthoDB" id="9803707at2"/>
<keyword evidence="6" id="KW-0408">Iron</keyword>
<evidence type="ECO:0000259" key="9">
    <source>
        <dbReference type="Pfam" id="PF03460"/>
    </source>
</evidence>
<dbReference type="GO" id="GO:0051539">
    <property type="term" value="F:4 iron, 4 sulfur cluster binding"/>
    <property type="evidence" value="ECO:0007669"/>
    <property type="project" value="UniProtKB-KW"/>
</dbReference>
<protein>
    <submittedName>
        <fullName evidence="10">Sulfite reductase</fullName>
    </submittedName>
</protein>
<proteinExistence type="inferred from homology"/>
<accession>A0A2U1SQX0</accession>
<dbReference type="InterPro" id="IPR045854">
    <property type="entry name" value="NO2/SO3_Rdtase_4Fe4S_sf"/>
</dbReference>
<evidence type="ECO:0000313" key="10">
    <source>
        <dbReference type="EMBL" id="PWB94014.1"/>
    </source>
</evidence>
<reference evidence="10 11" key="1">
    <citation type="journal article" date="2018" name="Appl. Microbiol. Biotechnol.">
        <title>Co-cultivation of the strictly anaerobic methanogen Methanosarcina barkeri with aerobic methanotrophs in an oxygen-limited membrane bioreactor.</title>
        <authorList>
            <person name="In 't Zandt M.H."/>
            <person name="van den Bosch T.J.M."/>
            <person name="Rijkers R."/>
            <person name="van Kessel M.A.H.J."/>
            <person name="Jetten M.S.M."/>
            <person name="Welte C.U."/>
        </authorList>
    </citation>
    <scope>NUCLEOTIDE SEQUENCE [LARGE SCALE GENOMIC DNA]</scope>
    <source>
        <strain evidence="10 11">DSM 17706</strain>
    </source>
</reference>
<keyword evidence="5" id="KW-0560">Oxidoreductase</keyword>
<gene>
    <name evidence="10" type="ORF">C5689_09650</name>
</gene>
<dbReference type="GO" id="GO:0020037">
    <property type="term" value="F:heme binding"/>
    <property type="evidence" value="ECO:0007669"/>
    <property type="project" value="InterPro"/>
</dbReference>
<evidence type="ECO:0000256" key="3">
    <source>
        <dbReference type="ARBA" id="ARBA00022617"/>
    </source>
</evidence>
<organism evidence="10 11">
    <name type="scientific">Methylosinus sporium</name>
    <dbReference type="NCBI Taxonomy" id="428"/>
    <lineage>
        <taxon>Bacteria</taxon>
        <taxon>Pseudomonadati</taxon>
        <taxon>Pseudomonadota</taxon>
        <taxon>Alphaproteobacteria</taxon>
        <taxon>Hyphomicrobiales</taxon>
        <taxon>Methylocystaceae</taxon>
        <taxon>Methylosinus</taxon>
    </lineage>
</organism>
<feature type="domain" description="Nitrite/Sulfite reductase ferredoxin-like" evidence="9">
    <location>
        <begin position="364"/>
        <end position="415"/>
    </location>
</feature>
<dbReference type="SUPFAM" id="SSF55124">
    <property type="entry name" value="Nitrite/Sulfite reductase N-terminal domain-like"/>
    <property type="match status" value="2"/>
</dbReference>
<dbReference type="PANTHER" id="PTHR32439:SF0">
    <property type="entry name" value="FERREDOXIN--NITRITE REDUCTASE, CHLOROPLASTIC"/>
    <property type="match status" value="1"/>
</dbReference>
<dbReference type="Gene3D" id="3.30.413.10">
    <property type="entry name" value="Sulfite Reductase Hemoprotein, domain 1"/>
    <property type="match status" value="2"/>
</dbReference>
<dbReference type="InterPro" id="IPR036136">
    <property type="entry name" value="Nit/Sulf_reduc_fer-like_dom_sf"/>
</dbReference>
<dbReference type="AlphaFoldDB" id="A0A2U1SQX0"/>
<evidence type="ECO:0000256" key="6">
    <source>
        <dbReference type="ARBA" id="ARBA00023004"/>
    </source>
</evidence>
<dbReference type="Pfam" id="PF01077">
    <property type="entry name" value="NIR_SIR"/>
    <property type="match status" value="2"/>
</dbReference>
<dbReference type="Gene3D" id="3.90.480.10">
    <property type="entry name" value="Sulfite Reductase Hemoprotein,Domain 2"/>
    <property type="match status" value="1"/>
</dbReference>
<dbReference type="RefSeq" id="WP_108917074.1">
    <property type="nucleotide sequence ID" value="NZ_BGJY01000002.1"/>
</dbReference>
<comment type="similarity">
    <text evidence="1">Belongs to the nitrite and sulfite reductase 4Fe-4S domain family.</text>
</comment>
<evidence type="ECO:0000313" key="11">
    <source>
        <dbReference type="Proteomes" id="UP000245137"/>
    </source>
</evidence>